<proteinExistence type="predicted"/>
<evidence type="ECO:0000313" key="2">
    <source>
        <dbReference type="Proteomes" id="UP000789702"/>
    </source>
</evidence>
<comment type="caution">
    <text evidence="1">The sequence shown here is derived from an EMBL/GenBank/DDBJ whole genome shotgun (WGS) entry which is preliminary data.</text>
</comment>
<dbReference type="EMBL" id="CAJVPU010002479">
    <property type="protein sequence ID" value="CAG8501864.1"/>
    <property type="molecule type" value="Genomic_DNA"/>
</dbReference>
<evidence type="ECO:0000313" key="1">
    <source>
        <dbReference type="EMBL" id="CAG8501864.1"/>
    </source>
</evidence>
<sequence length="51" mass="5737">MYSSESSLFESSSFEETITIVKEFKESNSDYTLCKGSIGSKKKIYKVKSGK</sequence>
<dbReference type="Proteomes" id="UP000789702">
    <property type="component" value="Unassembled WGS sequence"/>
</dbReference>
<organism evidence="1 2">
    <name type="scientific">Dentiscutata heterogama</name>
    <dbReference type="NCBI Taxonomy" id="1316150"/>
    <lineage>
        <taxon>Eukaryota</taxon>
        <taxon>Fungi</taxon>
        <taxon>Fungi incertae sedis</taxon>
        <taxon>Mucoromycota</taxon>
        <taxon>Glomeromycotina</taxon>
        <taxon>Glomeromycetes</taxon>
        <taxon>Diversisporales</taxon>
        <taxon>Gigasporaceae</taxon>
        <taxon>Dentiscutata</taxon>
    </lineage>
</organism>
<keyword evidence="2" id="KW-1185">Reference proteome</keyword>
<protein>
    <submittedName>
        <fullName evidence="1">15563_t:CDS:1</fullName>
    </submittedName>
</protein>
<accession>A0ACA9L0K2</accession>
<gene>
    <name evidence="1" type="ORF">DHETER_LOCUS3045</name>
</gene>
<name>A0ACA9L0K2_9GLOM</name>
<feature type="non-terminal residue" evidence="1">
    <location>
        <position position="51"/>
    </location>
</feature>
<reference evidence="1" key="1">
    <citation type="submission" date="2021-06" db="EMBL/GenBank/DDBJ databases">
        <authorList>
            <person name="Kallberg Y."/>
            <person name="Tangrot J."/>
            <person name="Rosling A."/>
        </authorList>
    </citation>
    <scope>NUCLEOTIDE SEQUENCE</scope>
    <source>
        <strain evidence="1">IL203A</strain>
    </source>
</reference>